<dbReference type="Gene3D" id="2.130.10.30">
    <property type="entry name" value="Regulator of chromosome condensation 1/beta-lactamase-inhibitor protein II"/>
    <property type="match status" value="1"/>
</dbReference>
<dbReference type="PANTHER" id="PTHR22872:SF9">
    <property type="entry name" value="X-LINKED RETINITIS PIGMENTOSA GTPASE REGULATOR"/>
    <property type="match status" value="1"/>
</dbReference>
<accession>A0ABN9KTC4</accession>
<dbReference type="PRINTS" id="PR00633">
    <property type="entry name" value="RCCNDNSATION"/>
</dbReference>
<evidence type="ECO:0000313" key="4">
    <source>
        <dbReference type="EMBL" id="CAJ0920683.1"/>
    </source>
</evidence>
<feature type="repeat" description="RCC1" evidence="2">
    <location>
        <begin position="176"/>
        <end position="215"/>
    </location>
</feature>
<feature type="region of interest" description="Disordered" evidence="3">
    <location>
        <begin position="1"/>
        <end position="54"/>
    </location>
</feature>
<evidence type="ECO:0000256" key="2">
    <source>
        <dbReference type="PROSITE-ProRule" id="PRU00235"/>
    </source>
</evidence>
<dbReference type="InterPro" id="IPR051625">
    <property type="entry name" value="Signaling_Regulatory_Domain"/>
</dbReference>
<feature type="repeat" description="RCC1" evidence="2">
    <location>
        <begin position="126"/>
        <end position="175"/>
    </location>
</feature>
<comment type="caution">
    <text evidence="4">The sequence shown here is derived from an EMBL/GenBank/DDBJ whole genome shotgun (WGS) entry which is preliminary data.</text>
</comment>
<organism evidence="4 5">
    <name type="scientific">Ranitomeya imitator</name>
    <name type="common">mimic poison frog</name>
    <dbReference type="NCBI Taxonomy" id="111125"/>
    <lineage>
        <taxon>Eukaryota</taxon>
        <taxon>Metazoa</taxon>
        <taxon>Chordata</taxon>
        <taxon>Craniata</taxon>
        <taxon>Vertebrata</taxon>
        <taxon>Euteleostomi</taxon>
        <taxon>Amphibia</taxon>
        <taxon>Batrachia</taxon>
        <taxon>Anura</taxon>
        <taxon>Neobatrachia</taxon>
        <taxon>Hyloidea</taxon>
        <taxon>Dendrobatidae</taxon>
        <taxon>Dendrobatinae</taxon>
        <taxon>Ranitomeya</taxon>
    </lineage>
</organism>
<evidence type="ECO:0000313" key="5">
    <source>
        <dbReference type="Proteomes" id="UP001176940"/>
    </source>
</evidence>
<dbReference type="InterPro" id="IPR009091">
    <property type="entry name" value="RCC1/BLIP-II"/>
</dbReference>
<feature type="compositionally biased region" description="Polar residues" evidence="3">
    <location>
        <begin position="1"/>
        <end position="10"/>
    </location>
</feature>
<dbReference type="SUPFAM" id="SSF50985">
    <property type="entry name" value="RCC1/BLIP-II"/>
    <property type="match status" value="1"/>
</dbReference>
<dbReference type="PROSITE" id="PS00626">
    <property type="entry name" value="RCC1_2"/>
    <property type="match status" value="2"/>
</dbReference>
<evidence type="ECO:0000256" key="3">
    <source>
        <dbReference type="SAM" id="MobiDB-lite"/>
    </source>
</evidence>
<evidence type="ECO:0000256" key="1">
    <source>
        <dbReference type="ARBA" id="ARBA00022737"/>
    </source>
</evidence>
<sequence>MAHAPVTSTPDGKALPDNRRVDHKLERKRKPPMTLSEAHGGEDPRMRTAKPGVRRPSNWGPTWTCWTLLPNNTEKGNKSFRQLGLIDKGEEDVAFTQNDYFSCQMEMGVRKVACGGRHTLFLQEDGIVLSCGENLCGQLGRKTNTSSLEQIYSLEAQTIIDVSCGFNHSVAICNEGNIFTWGQGSEGQLGSGQFPQQSPIPRYSIILTSFYIWFY</sequence>
<dbReference type="EMBL" id="CAUEEQ010001736">
    <property type="protein sequence ID" value="CAJ0920683.1"/>
    <property type="molecule type" value="Genomic_DNA"/>
</dbReference>
<name>A0ABN9KTC4_9NEOB</name>
<reference evidence="4" key="1">
    <citation type="submission" date="2023-07" db="EMBL/GenBank/DDBJ databases">
        <authorList>
            <person name="Stuckert A."/>
        </authorList>
    </citation>
    <scope>NUCLEOTIDE SEQUENCE</scope>
</reference>
<evidence type="ECO:0008006" key="6">
    <source>
        <dbReference type="Google" id="ProtNLM"/>
    </source>
</evidence>
<dbReference type="InterPro" id="IPR000408">
    <property type="entry name" value="Reg_chr_condens"/>
</dbReference>
<proteinExistence type="predicted"/>
<keyword evidence="1" id="KW-0677">Repeat</keyword>
<protein>
    <recommendedName>
        <fullName evidence="6">Regulator of chromosome condensation 1</fullName>
    </recommendedName>
</protein>
<gene>
    <name evidence="4" type="ORF">RIMI_LOCUS1344913</name>
</gene>
<dbReference type="Proteomes" id="UP001176940">
    <property type="component" value="Unassembled WGS sequence"/>
</dbReference>
<keyword evidence="5" id="KW-1185">Reference proteome</keyword>
<dbReference type="Pfam" id="PF13540">
    <property type="entry name" value="RCC1_2"/>
    <property type="match status" value="2"/>
</dbReference>
<dbReference type="PANTHER" id="PTHR22872">
    <property type="entry name" value="BTK-BINDING PROTEIN-RELATED"/>
    <property type="match status" value="1"/>
</dbReference>
<dbReference type="PROSITE" id="PS50012">
    <property type="entry name" value="RCC1_3"/>
    <property type="match status" value="2"/>
</dbReference>
<feature type="compositionally biased region" description="Basic and acidic residues" evidence="3">
    <location>
        <begin position="14"/>
        <end position="25"/>
    </location>
</feature>